<dbReference type="RefSeq" id="WP_002651882.1">
    <property type="nucleotide sequence ID" value="NZ_CH672376.1"/>
</dbReference>
<accession>A3ZTN3</accession>
<evidence type="ECO:0000313" key="2">
    <source>
        <dbReference type="EMBL" id="EAQ80299.1"/>
    </source>
</evidence>
<feature type="transmembrane region" description="Helical" evidence="1">
    <location>
        <begin position="12"/>
        <end position="34"/>
    </location>
</feature>
<gene>
    <name evidence="2" type="ORF">DSM3645_19923</name>
</gene>
<dbReference type="Proteomes" id="UP000004358">
    <property type="component" value="Unassembled WGS sequence"/>
</dbReference>
<keyword evidence="1" id="KW-0472">Membrane</keyword>
<protein>
    <submittedName>
        <fullName evidence="2">Uncharacterized protein</fullName>
    </submittedName>
</protein>
<comment type="caution">
    <text evidence="2">The sequence shown here is derived from an EMBL/GenBank/DDBJ whole genome shotgun (WGS) entry which is preliminary data.</text>
</comment>
<name>A3ZTN3_9BACT</name>
<evidence type="ECO:0000256" key="1">
    <source>
        <dbReference type="SAM" id="Phobius"/>
    </source>
</evidence>
<dbReference type="AlphaFoldDB" id="A3ZTN3"/>
<reference evidence="2 3" key="1">
    <citation type="submission" date="2006-02" db="EMBL/GenBank/DDBJ databases">
        <authorList>
            <person name="Amann R."/>
            <person name="Ferriera S."/>
            <person name="Johnson J."/>
            <person name="Kravitz S."/>
            <person name="Halpern A."/>
            <person name="Remington K."/>
            <person name="Beeson K."/>
            <person name="Tran B."/>
            <person name="Rogers Y.-H."/>
            <person name="Friedman R."/>
            <person name="Venter J.C."/>
        </authorList>
    </citation>
    <scope>NUCLEOTIDE SEQUENCE [LARGE SCALE GENOMIC DNA]</scope>
    <source>
        <strain evidence="2 3">DSM 3645</strain>
    </source>
</reference>
<keyword evidence="1" id="KW-1133">Transmembrane helix</keyword>
<feature type="transmembrane region" description="Helical" evidence="1">
    <location>
        <begin position="54"/>
        <end position="78"/>
    </location>
</feature>
<sequence>MFIHYHSLYAGIIAYAILLLLGVPVFVGVLGIAVSLGTEYEQLKVRLKKNDRAYTFAVASFLQASALFLAYAILYAIIYGRASMM</sequence>
<dbReference type="HOGENOM" id="CLU_2506099_0_0_0"/>
<organism evidence="2 3">
    <name type="scientific">Blastopirellula marina DSM 3645</name>
    <dbReference type="NCBI Taxonomy" id="314230"/>
    <lineage>
        <taxon>Bacteria</taxon>
        <taxon>Pseudomonadati</taxon>
        <taxon>Planctomycetota</taxon>
        <taxon>Planctomycetia</taxon>
        <taxon>Pirellulales</taxon>
        <taxon>Pirellulaceae</taxon>
        <taxon>Blastopirellula</taxon>
    </lineage>
</organism>
<dbReference type="EMBL" id="AANZ01000010">
    <property type="protein sequence ID" value="EAQ80299.1"/>
    <property type="molecule type" value="Genomic_DNA"/>
</dbReference>
<keyword evidence="1" id="KW-0812">Transmembrane</keyword>
<evidence type="ECO:0000313" key="3">
    <source>
        <dbReference type="Proteomes" id="UP000004358"/>
    </source>
</evidence>
<proteinExistence type="predicted"/>